<dbReference type="Proteomes" id="UP000054359">
    <property type="component" value="Unassembled WGS sequence"/>
</dbReference>
<proteinExistence type="predicted"/>
<reference evidence="5 6" key="1">
    <citation type="submission" date="2013-11" db="EMBL/GenBank/DDBJ databases">
        <title>Genome sequencing of Stegodyphus mimosarum.</title>
        <authorList>
            <person name="Bechsgaard J."/>
        </authorList>
    </citation>
    <scope>NUCLEOTIDE SEQUENCE [LARGE SCALE GENOMIC DNA]</scope>
</reference>
<keyword evidence="3" id="KW-0575">Peroxidase</keyword>
<dbReference type="PANTHER" id="PTHR11475:SF4">
    <property type="entry name" value="CHORION PEROXIDASE"/>
    <property type="match status" value="1"/>
</dbReference>
<dbReference type="InterPro" id="IPR010255">
    <property type="entry name" value="Haem_peroxidase_sf"/>
</dbReference>
<evidence type="ECO:0000313" key="6">
    <source>
        <dbReference type="Proteomes" id="UP000054359"/>
    </source>
</evidence>
<keyword evidence="6" id="KW-1185">Reference proteome</keyword>
<dbReference type="Pfam" id="PF03098">
    <property type="entry name" value="An_peroxidase"/>
    <property type="match status" value="1"/>
</dbReference>
<dbReference type="Gene3D" id="1.10.640.10">
    <property type="entry name" value="Haem peroxidase domain superfamily, animal type"/>
    <property type="match status" value="1"/>
</dbReference>
<evidence type="ECO:0000256" key="3">
    <source>
        <dbReference type="ARBA" id="ARBA00022559"/>
    </source>
</evidence>
<feature type="non-terminal residue" evidence="5">
    <location>
        <position position="54"/>
    </location>
</feature>
<organism evidence="5 6">
    <name type="scientific">Stegodyphus mimosarum</name>
    <name type="common">African social velvet spider</name>
    <dbReference type="NCBI Taxonomy" id="407821"/>
    <lineage>
        <taxon>Eukaryota</taxon>
        <taxon>Metazoa</taxon>
        <taxon>Ecdysozoa</taxon>
        <taxon>Arthropoda</taxon>
        <taxon>Chelicerata</taxon>
        <taxon>Arachnida</taxon>
        <taxon>Araneae</taxon>
        <taxon>Araneomorphae</taxon>
        <taxon>Entelegynae</taxon>
        <taxon>Eresoidea</taxon>
        <taxon>Eresidae</taxon>
        <taxon>Stegodyphus</taxon>
    </lineage>
</organism>
<accession>A0A087UCX5</accession>
<comment type="subcellular location">
    <subcellularLocation>
        <location evidence="1">Secreted</location>
    </subcellularLocation>
</comment>
<evidence type="ECO:0000313" key="5">
    <source>
        <dbReference type="EMBL" id="KFM75214.1"/>
    </source>
</evidence>
<dbReference type="OrthoDB" id="6487181at2759"/>
<dbReference type="GO" id="GO:0020037">
    <property type="term" value="F:heme binding"/>
    <property type="evidence" value="ECO:0007669"/>
    <property type="project" value="InterPro"/>
</dbReference>
<keyword evidence="4" id="KW-0325">Glycoprotein</keyword>
<dbReference type="STRING" id="407821.A0A087UCX5"/>
<dbReference type="InterPro" id="IPR037120">
    <property type="entry name" value="Haem_peroxidase_sf_animal"/>
</dbReference>
<dbReference type="GO" id="GO:0005576">
    <property type="term" value="C:extracellular region"/>
    <property type="evidence" value="ECO:0007669"/>
    <property type="project" value="UniProtKB-SubCell"/>
</dbReference>
<keyword evidence="3" id="KW-0560">Oxidoreductase</keyword>
<evidence type="ECO:0000256" key="2">
    <source>
        <dbReference type="ARBA" id="ARBA00022525"/>
    </source>
</evidence>
<dbReference type="PANTHER" id="PTHR11475">
    <property type="entry name" value="OXIDASE/PEROXIDASE"/>
    <property type="match status" value="1"/>
</dbReference>
<keyword evidence="2" id="KW-0964">Secreted</keyword>
<evidence type="ECO:0000256" key="1">
    <source>
        <dbReference type="ARBA" id="ARBA00004613"/>
    </source>
</evidence>
<dbReference type="AlphaFoldDB" id="A0A087UCX5"/>
<evidence type="ECO:0000256" key="4">
    <source>
        <dbReference type="ARBA" id="ARBA00023180"/>
    </source>
</evidence>
<sequence>MDLVSLNLQRGRDHGLPPYNEYRALCNKTRAKHFNDLKEDIPEHIVERIKNVYE</sequence>
<protein>
    <submittedName>
        <fullName evidence="5">Peroxidasin-like protein</fullName>
    </submittedName>
</protein>
<name>A0A087UCX5_STEMI</name>
<dbReference type="GO" id="GO:0004601">
    <property type="term" value="F:peroxidase activity"/>
    <property type="evidence" value="ECO:0007669"/>
    <property type="project" value="UniProtKB-KW"/>
</dbReference>
<dbReference type="GO" id="GO:0006979">
    <property type="term" value="P:response to oxidative stress"/>
    <property type="evidence" value="ECO:0007669"/>
    <property type="project" value="InterPro"/>
</dbReference>
<dbReference type="PROSITE" id="PS50292">
    <property type="entry name" value="PEROXIDASE_3"/>
    <property type="match status" value="1"/>
</dbReference>
<dbReference type="InterPro" id="IPR019791">
    <property type="entry name" value="Haem_peroxidase_animal"/>
</dbReference>
<dbReference type="EMBL" id="KK119262">
    <property type="protein sequence ID" value="KFM75214.1"/>
    <property type="molecule type" value="Genomic_DNA"/>
</dbReference>
<gene>
    <name evidence="5" type="ORF">X975_00073</name>
</gene>
<dbReference type="SUPFAM" id="SSF48113">
    <property type="entry name" value="Heme-dependent peroxidases"/>
    <property type="match status" value="1"/>
</dbReference>